<evidence type="ECO:0000256" key="10">
    <source>
        <dbReference type="SAM" id="MobiDB-lite"/>
    </source>
</evidence>
<dbReference type="Proteomes" id="UP000237144">
    <property type="component" value="Unassembled WGS sequence"/>
</dbReference>
<feature type="compositionally biased region" description="Acidic residues" evidence="10">
    <location>
        <begin position="435"/>
        <end position="447"/>
    </location>
</feature>
<evidence type="ECO:0000313" key="13">
    <source>
        <dbReference type="EMBL" id="POY75188.1"/>
    </source>
</evidence>
<keyword evidence="6" id="KW-0443">Lipid metabolism</keyword>
<name>A0A2S5BEI6_9BASI</name>
<dbReference type="PANTHER" id="PTHR10655:SF17">
    <property type="entry name" value="LYSOPHOSPHOLIPASE-LIKE PROTEIN 1"/>
    <property type="match status" value="1"/>
</dbReference>
<feature type="compositionally biased region" description="Basic and acidic residues" evidence="10">
    <location>
        <begin position="448"/>
        <end position="469"/>
    </location>
</feature>
<keyword evidence="11" id="KW-0472">Membrane</keyword>
<gene>
    <name evidence="13" type="ORF">BMF94_1820</name>
</gene>
<comment type="similarity">
    <text evidence="1">Belongs to the AB hydrolase superfamily. AB hydrolase 2 family.</text>
</comment>
<dbReference type="OrthoDB" id="2418081at2759"/>
<feature type="compositionally biased region" description="Basic residues" evidence="10">
    <location>
        <begin position="487"/>
        <end position="498"/>
    </location>
</feature>
<dbReference type="GO" id="GO:0006631">
    <property type="term" value="P:fatty acid metabolic process"/>
    <property type="evidence" value="ECO:0007669"/>
    <property type="project" value="UniProtKB-KW"/>
</dbReference>
<comment type="function">
    <text evidence="7">Hydrolyzes fatty acids from S-acylated cysteine residues in proteins with a strong preference for palmitoylated G-alpha proteins over other acyl substrates. Mediates the deacylation of G-alpha proteins such as GPA1 in vivo, but has weak or no activity toward palmitoylated Ras proteins. Has weak lysophospholipase activity in vitro; however such activity may not exist in vivo.</text>
</comment>
<dbReference type="AlphaFoldDB" id="A0A2S5BEI6"/>
<evidence type="ECO:0000256" key="2">
    <source>
        <dbReference type="ARBA" id="ARBA00012423"/>
    </source>
</evidence>
<dbReference type="SUPFAM" id="SSF53474">
    <property type="entry name" value="alpha/beta-Hydrolases"/>
    <property type="match status" value="1"/>
</dbReference>
<organism evidence="13 14">
    <name type="scientific">Rhodotorula taiwanensis</name>
    <dbReference type="NCBI Taxonomy" id="741276"/>
    <lineage>
        <taxon>Eukaryota</taxon>
        <taxon>Fungi</taxon>
        <taxon>Dikarya</taxon>
        <taxon>Basidiomycota</taxon>
        <taxon>Pucciniomycotina</taxon>
        <taxon>Microbotryomycetes</taxon>
        <taxon>Sporidiobolales</taxon>
        <taxon>Sporidiobolaceae</taxon>
        <taxon>Rhodotorula</taxon>
    </lineage>
</organism>
<dbReference type="PANTHER" id="PTHR10655">
    <property type="entry name" value="LYSOPHOSPHOLIPASE-RELATED"/>
    <property type="match status" value="1"/>
</dbReference>
<proteinExistence type="inferred from homology"/>
<keyword evidence="11" id="KW-0812">Transmembrane</keyword>
<dbReference type="EMBL" id="PJQD01000019">
    <property type="protein sequence ID" value="POY75188.1"/>
    <property type="molecule type" value="Genomic_DNA"/>
</dbReference>
<keyword evidence="6" id="KW-0276">Fatty acid metabolism</keyword>
<protein>
    <recommendedName>
        <fullName evidence="3">Acyl-protein thioesterase 1</fullName>
        <ecNumber evidence="2">3.1.2.22</ecNumber>
    </recommendedName>
    <alternativeName>
        <fullName evidence="8">Palmitoyl-protein hydrolase</fullName>
    </alternativeName>
</protein>
<dbReference type="InterPro" id="IPR029058">
    <property type="entry name" value="AB_hydrolase_fold"/>
</dbReference>
<evidence type="ECO:0000256" key="4">
    <source>
        <dbReference type="ARBA" id="ARBA00022487"/>
    </source>
</evidence>
<sequence length="498" mass="55124">MGELAGAEEIPLLNRSLPATPATSDAAAFSSRRASVIDEAEAGLLANDFNDTKLGKEVDEEAALPPLPIRIPGRRTSLRRLLILATLGVTSVVVLSVVLLPAAQSVWQLVNPWASAPKAPFERFYDPPPQPLDPQGIWVQEAADGDDYTITAIVVHGLGDQGDGVPFVWDMPLDFPYVRWVAPTADYLNVTVRDHQRTRAWFDMHSFPDVYHNEDVEGYVRSQQQLNQLIDDERARMVELGKEPRIVLMGFSQGGAMSLLLSLTAPPGRIEAAIVLSAYLPMMSDAEEWVNRDSRKTPILWLHGKDDIYLTQRNAVRGVATLLKPPISHSALQYRKIPNLGHTYTDDEISEASDWLKQYVGREKGKLDPIDTVGNRLGRLSDAVDAGKASEEDEEGSQDQQPAAEEEAAPSDLEEHSTASETKSRPHEASKDVNEASEEDAVDETTEDPVKDGDERVDEEQSPRDDHKRASAGADAEPESDAQRRRMFDRRRRRGVTS</sequence>
<reference evidence="13 14" key="1">
    <citation type="journal article" date="2018" name="Front. Microbiol.">
        <title>Prospects for Fungal Bioremediation of Acidic Radioactive Waste Sites: Characterization and Genome Sequence of Rhodotorula taiwanensis MD1149.</title>
        <authorList>
            <person name="Tkavc R."/>
            <person name="Matrosova V.Y."/>
            <person name="Grichenko O.E."/>
            <person name="Gostincar C."/>
            <person name="Volpe R.P."/>
            <person name="Klimenkova P."/>
            <person name="Gaidamakova E.K."/>
            <person name="Zhou C.E."/>
            <person name="Stewart B.J."/>
            <person name="Lyman M.G."/>
            <person name="Malfatti S.A."/>
            <person name="Rubinfeld B."/>
            <person name="Courtot M."/>
            <person name="Singh J."/>
            <person name="Dalgard C.L."/>
            <person name="Hamilton T."/>
            <person name="Frey K.G."/>
            <person name="Gunde-Cimerman N."/>
            <person name="Dugan L."/>
            <person name="Daly M.J."/>
        </authorList>
    </citation>
    <scope>NUCLEOTIDE SEQUENCE [LARGE SCALE GENOMIC DNA]</scope>
    <source>
        <strain evidence="13 14">MD1149</strain>
    </source>
</reference>
<evidence type="ECO:0000256" key="7">
    <source>
        <dbReference type="ARBA" id="ARBA00029392"/>
    </source>
</evidence>
<evidence type="ECO:0000256" key="6">
    <source>
        <dbReference type="ARBA" id="ARBA00022832"/>
    </source>
</evidence>
<dbReference type="GO" id="GO:0008474">
    <property type="term" value="F:palmitoyl-(protein) hydrolase activity"/>
    <property type="evidence" value="ECO:0007669"/>
    <property type="project" value="UniProtKB-EC"/>
</dbReference>
<keyword evidence="11" id="KW-1133">Transmembrane helix</keyword>
<dbReference type="InterPro" id="IPR003140">
    <property type="entry name" value="PLipase/COase/thioEstase"/>
</dbReference>
<feature type="region of interest" description="Disordered" evidence="10">
    <location>
        <begin position="383"/>
        <end position="498"/>
    </location>
</feature>
<evidence type="ECO:0000256" key="8">
    <source>
        <dbReference type="ARBA" id="ARBA00031195"/>
    </source>
</evidence>
<dbReference type="EC" id="3.1.2.22" evidence="2"/>
<evidence type="ECO:0000256" key="9">
    <source>
        <dbReference type="ARBA" id="ARBA00047337"/>
    </source>
</evidence>
<dbReference type="GO" id="GO:0052689">
    <property type="term" value="F:carboxylic ester hydrolase activity"/>
    <property type="evidence" value="ECO:0007669"/>
    <property type="project" value="UniProtKB-KW"/>
</dbReference>
<feature type="domain" description="Phospholipase/carboxylesterase/thioesterase" evidence="12">
    <location>
        <begin position="149"/>
        <end position="357"/>
    </location>
</feature>
<dbReference type="STRING" id="741276.A0A2S5BEI6"/>
<evidence type="ECO:0000256" key="5">
    <source>
        <dbReference type="ARBA" id="ARBA00022801"/>
    </source>
</evidence>
<keyword evidence="14" id="KW-1185">Reference proteome</keyword>
<accession>A0A2S5BEI6</accession>
<keyword evidence="4" id="KW-0719">Serine esterase</keyword>
<dbReference type="Pfam" id="PF02230">
    <property type="entry name" value="Abhydrolase_2"/>
    <property type="match status" value="1"/>
</dbReference>
<evidence type="ECO:0000313" key="14">
    <source>
        <dbReference type="Proteomes" id="UP000237144"/>
    </source>
</evidence>
<keyword evidence="5" id="KW-0378">Hydrolase</keyword>
<evidence type="ECO:0000256" key="3">
    <source>
        <dbReference type="ARBA" id="ARBA00014923"/>
    </source>
</evidence>
<evidence type="ECO:0000256" key="1">
    <source>
        <dbReference type="ARBA" id="ARBA00006499"/>
    </source>
</evidence>
<dbReference type="Gene3D" id="3.40.50.1820">
    <property type="entry name" value="alpha/beta hydrolase"/>
    <property type="match status" value="1"/>
</dbReference>
<evidence type="ECO:0000259" key="12">
    <source>
        <dbReference type="Pfam" id="PF02230"/>
    </source>
</evidence>
<dbReference type="InterPro" id="IPR050565">
    <property type="entry name" value="LYPA1-2/EST-like"/>
</dbReference>
<feature type="transmembrane region" description="Helical" evidence="11">
    <location>
        <begin position="81"/>
        <end position="102"/>
    </location>
</feature>
<comment type="catalytic activity">
    <reaction evidence="9">
        <text>S-hexadecanoyl-L-cysteinyl-[protein] + H2O = L-cysteinyl-[protein] + hexadecanoate + H(+)</text>
        <dbReference type="Rhea" id="RHEA:19233"/>
        <dbReference type="Rhea" id="RHEA-COMP:10131"/>
        <dbReference type="Rhea" id="RHEA-COMP:11032"/>
        <dbReference type="ChEBI" id="CHEBI:7896"/>
        <dbReference type="ChEBI" id="CHEBI:15377"/>
        <dbReference type="ChEBI" id="CHEBI:15378"/>
        <dbReference type="ChEBI" id="CHEBI:29950"/>
        <dbReference type="ChEBI" id="CHEBI:74151"/>
        <dbReference type="EC" id="3.1.2.22"/>
    </reaction>
</comment>
<feature type="compositionally biased region" description="Basic and acidic residues" evidence="10">
    <location>
        <begin position="413"/>
        <end position="434"/>
    </location>
</feature>
<evidence type="ECO:0000256" key="11">
    <source>
        <dbReference type="SAM" id="Phobius"/>
    </source>
</evidence>
<comment type="caution">
    <text evidence="13">The sequence shown here is derived from an EMBL/GenBank/DDBJ whole genome shotgun (WGS) entry which is preliminary data.</text>
</comment>